<proteinExistence type="inferred from homology"/>
<feature type="domain" description="Carboxylesterase type B" evidence="5">
    <location>
        <begin position="5"/>
        <end position="530"/>
    </location>
</feature>
<keyword evidence="3" id="KW-0378">Hydrolase</keyword>
<name>A0ABD2P665_9CUCU</name>
<dbReference type="SUPFAM" id="SSF53474">
    <property type="entry name" value="alpha/beta-Hydrolases"/>
    <property type="match status" value="1"/>
</dbReference>
<dbReference type="InterPro" id="IPR029058">
    <property type="entry name" value="AB_hydrolase_fold"/>
</dbReference>
<dbReference type="AlphaFoldDB" id="A0ABD2P665"/>
<keyword evidence="4" id="KW-0325">Glycoprotein</keyword>
<comment type="caution">
    <text evidence="6">The sequence shown here is derived from an EMBL/GenBank/DDBJ whole genome shotgun (WGS) entry which is preliminary data.</text>
</comment>
<dbReference type="PANTHER" id="PTHR43142">
    <property type="entry name" value="CARBOXYLIC ESTER HYDROLASE"/>
    <property type="match status" value="1"/>
</dbReference>
<dbReference type="Pfam" id="PF00135">
    <property type="entry name" value="COesterase"/>
    <property type="match status" value="1"/>
</dbReference>
<comment type="similarity">
    <text evidence="1">Belongs to the type-B carboxylesterase/lipase family.</text>
</comment>
<accession>A0ABD2P665</accession>
<evidence type="ECO:0000256" key="2">
    <source>
        <dbReference type="ARBA" id="ARBA00022487"/>
    </source>
</evidence>
<dbReference type="InterPro" id="IPR002018">
    <property type="entry name" value="CarbesteraseB"/>
</dbReference>
<dbReference type="EMBL" id="JABFTP020000185">
    <property type="protein sequence ID" value="KAL3286178.1"/>
    <property type="molecule type" value="Genomic_DNA"/>
</dbReference>
<keyword evidence="2" id="KW-0719">Serine esterase</keyword>
<dbReference type="PANTHER" id="PTHR43142:SF1">
    <property type="entry name" value="CARBOXYLIC ESTER HYDROLASE"/>
    <property type="match status" value="1"/>
</dbReference>
<keyword evidence="7" id="KW-1185">Reference proteome</keyword>
<dbReference type="Gene3D" id="3.40.50.1820">
    <property type="entry name" value="alpha/beta hydrolase"/>
    <property type="match status" value="1"/>
</dbReference>
<dbReference type="Proteomes" id="UP001516400">
    <property type="component" value="Unassembled WGS sequence"/>
</dbReference>
<sequence length="543" mass="61460">MCSSIRVNVESGILEGTICENDIDSGKKYYSFQGIPYAKPPIGELRFKAPQPVEPWNGVKDATKDGEQCFSRHLDMNMVLGSEDCLNLNVYTPKLPEKKETSVIYDLKPVMVFIHGGGFTSGSNSKMIYGPEFLLREDVVLVVINYRLGFLGFLSLKDTSLGVPGNAGFKDKVMALKWVQKNIKNFNGDPNNVTIFGESAGASSVHLLMLSPSAKGLFHKAIAQSGSALSPWAHCGNAASHLADLLEIDRNDEKKLLQVLQNMPVEELHALQDTTPDHWHINVKRFFGFVLEDPKQDGEPFIIEDPLEILRRGEYTHIPFLIGFTSREGMLVHVFSRTPIHELIPDIDMVVPFMLNLKDGSPSSKQVGQRIMKFYFGDGDLENSDIDQQYLFLSDNFFIRDVYKAAIEQAKTSTKPLYMYEMTIETSINIFKVFGNIKSPGVSHADDLGYLFKTQLHENITPNSPEDIGIRRFCKLWTNFAKYGNPNSSKQDPLLPVLWKPFTLEEESYIEIGEDLQSKVKPAHDRMKFWEDIFEFRNIDHEL</sequence>
<evidence type="ECO:0000259" key="5">
    <source>
        <dbReference type="Pfam" id="PF00135"/>
    </source>
</evidence>
<organism evidence="6 7">
    <name type="scientific">Cryptolaemus montrouzieri</name>
    <dbReference type="NCBI Taxonomy" id="559131"/>
    <lineage>
        <taxon>Eukaryota</taxon>
        <taxon>Metazoa</taxon>
        <taxon>Ecdysozoa</taxon>
        <taxon>Arthropoda</taxon>
        <taxon>Hexapoda</taxon>
        <taxon>Insecta</taxon>
        <taxon>Pterygota</taxon>
        <taxon>Neoptera</taxon>
        <taxon>Endopterygota</taxon>
        <taxon>Coleoptera</taxon>
        <taxon>Polyphaga</taxon>
        <taxon>Cucujiformia</taxon>
        <taxon>Coccinelloidea</taxon>
        <taxon>Coccinellidae</taxon>
        <taxon>Scymninae</taxon>
        <taxon>Scymnini</taxon>
        <taxon>Cryptolaemus</taxon>
    </lineage>
</organism>
<gene>
    <name evidence="6" type="ORF">HHI36_000690</name>
</gene>
<evidence type="ECO:0000256" key="4">
    <source>
        <dbReference type="ARBA" id="ARBA00023180"/>
    </source>
</evidence>
<evidence type="ECO:0000256" key="1">
    <source>
        <dbReference type="ARBA" id="ARBA00005964"/>
    </source>
</evidence>
<evidence type="ECO:0000256" key="3">
    <source>
        <dbReference type="ARBA" id="ARBA00022801"/>
    </source>
</evidence>
<protein>
    <recommendedName>
        <fullName evidence="5">Carboxylesterase type B domain-containing protein</fullName>
    </recommendedName>
</protein>
<evidence type="ECO:0000313" key="6">
    <source>
        <dbReference type="EMBL" id="KAL3286178.1"/>
    </source>
</evidence>
<evidence type="ECO:0000313" key="7">
    <source>
        <dbReference type="Proteomes" id="UP001516400"/>
    </source>
</evidence>
<reference evidence="6 7" key="1">
    <citation type="journal article" date="2021" name="BMC Biol.">
        <title>Horizontally acquired antibacterial genes associated with adaptive radiation of ladybird beetles.</title>
        <authorList>
            <person name="Li H.S."/>
            <person name="Tang X.F."/>
            <person name="Huang Y.H."/>
            <person name="Xu Z.Y."/>
            <person name="Chen M.L."/>
            <person name="Du X.Y."/>
            <person name="Qiu B.Y."/>
            <person name="Chen P.T."/>
            <person name="Zhang W."/>
            <person name="Slipinski A."/>
            <person name="Escalona H.E."/>
            <person name="Waterhouse R.M."/>
            <person name="Zwick A."/>
            <person name="Pang H."/>
        </authorList>
    </citation>
    <scope>NUCLEOTIDE SEQUENCE [LARGE SCALE GENOMIC DNA]</scope>
    <source>
        <strain evidence="6">SYSU2018</strain>
    </source>
</reference>
<dbReference type="GO" id="GO:0052689">
    <property type="term" value="F:carboxylic ester hydrolase activity"/>
    <property type="evidence" value="ECO:0007669"/>
    <property type="project" value="UniProtKB-KW"/>
</dbReference>